<dbReference type="AlphaFoldDB" id="A0A7H8N291"/>
<sequence>MNAYEWDRTTMAVIACALANDSDGAGALLEPLDERDLRHVVVRLAAMAAEALVTEADHAGSDREEVIARWRASILAHEARHDAAG</sequence>
<accession>A0A7H8N291</accession>
<evidence type="ECO:0000313" key="2">
    <source>
        <dbReference type="Proteomes" id="UP000509303"/>
    </source>
</evidence>
<dbReference type="RefSeq" id="WP_176160252.1">
    <property type="nucleotide sequence ID" value="NZ_CP054929.1"/>
</dbReference>
<dbReference type="EMBL" id="CP054929">
    <property type="protein sequence ID" value="QKW48555.1"/>
    <property type="molecule type" value="Genomic_DNA"/>
</dbReference>
<gene>
    <name evidence="1" type="ORF">HUT08_02205</name>
</gene>
<proteinExistence type="predicted"/>
<organism evidence="1 2">
    <name type="scientific">Streptomyces buecherae</name>
    <dbReference type="NCBI Taxonomy" id="2763006"/>
    <lineage>
        <taxon>Bacteria</taxon>
        <taxon>Bacillati</taxon>
        <taxon>Actinomycetota</taxon>
        <taxon>Actinomycetes</taxon>
        <taxon>Kitasatosporales</taxon>
        <taxon>Streptomycetaceae</taxon>
        <taxon>Streptomyces</taxon>
    </lineage>
</organism>
<dbReference type="Proteomes" id="UP000509303">
    <property type="component" value="Chromosome"/>
</dbReference>
<protein>
    <submittedName>
        <fullName evidence="1">Uncharacterized protein</fullName>
    </submittedName>
</protein>
<evidence type="ECO:0000313" key="1">
    <source>
        <dbReference type="EMBL" id="QKW48555.1"/>
    </source>
</evidence>
<reference evidence="1 2" key="1">
    <citation type="submission" date="2020-06" db="EMBL/GenBank/DDBJ databases">
        <title>Genome mining for natural products.</title>
        <authorList>
            <person name="Zhang B."/>
            <person name="Shi J."/>
            <person name="Ge H."/>
        </authorList>
    </citation>
    <scope>NUCLEOTIDE SEQUENCE [LARGE SCALE GENOMIC DNA]</scope>
    <source>
        <strain evidence="1 2">NA00687</strain>
    </source>
</reference>
<name>A0A7H8N291_9ACTN</name>
<keyword evidence="2" id="KW-1185">Reference proteome</keyword>